<proteinExistence type="predicted"/>
<name>A0A3P8GEJ6_9TREM</name>
<dbReference type="EMBL" id="UZAI01017767">
    <property type="protein sequence ID" value="VDP29266.1"/>
    <property type="molecule type" value="Genomic_DNA"/>
</dbReference>
<organism evidence="1 2">
    <name type="scientific">Schistosoma margrebowiei</name>
    <dbReference type="NCBI Taxonomy" id="48269"/>
    <lineage>
        <taxon>Eukaryota</taxon>
        <taxon>Metazoa</taxon>
        <taxon>Spiralia</taxon>
        <taxon>Lophotrochozoa</taxon>
        <taxon>Platyhelminthes</taxon>
        <taxon>Trematoda</taxon>
        <taxon>Digenea</taxon>
        <taxon>Strigeidida</taxon>
        <taxon>Schistosomatoidea</taxon>
        <taxon>Schistosomatidae</taxon>
        <taxon>Schistosoma</taxon>
    </lineage>
</organism>
<evidence type="ECO:0000313" key="1">
    <source>
        <dbReference type="EMBL" id="VDP29266.1"/>
    </source>
</evidence>
<dbReference type="Proteomes" id="UP000277204">
    <property type="component" value="Unassembled WGS sequence"/>
</dbReference>
<keyword evidence="2" id="KW-1185">Reference proteome</keyword>
<gene>
    <name evidence="1" type="ORF">SMRZ_LOCUS18811</name>
</gene>
<sequence length="63" mass="6983">MLLLPLTPPTTPPLPPPLLLPEGVQRLSVANALRLFEKFSCNCGLEPDQGLDSHNKEFILKFD</sequence>
<reference evidence="1 2" key="1">
    <citation type="submission" date="2018-11" db="EMBL/GenBank/DDBJ databases">
        <authorList>
            <consortium name="Pathogen Informatics"/>
        </authorList>
    </citation>
    <scope>NUCLEOTIDE SEQUENCE [LARGE SCALE GENOMIC DNA]</scope>
    <source>
        <strain evidence="1 2">Zambia</strain>
    </source>
</reference>
<evidence type="ECO:0000313" key="2">
    <source>
        <dbReference type="Proteomes" id="UP000277204"/>
    </source>
</evidence>
<protein>
    <submittedName>
        <fullName evidence="1">Uncharacterized protein</fullName>
    </submittedName>
</protein>
<dbReference type="AlphaFoldDB" id="A0A3P8GEJ6"/>
<accession>A0A3P8GEJ6</accession>